<evidence type="ECO:0000256" key="9">
    <source>
        <dbReference type="SAM" id="Coils"/>
    </source>
</evidence>
<dbReference type="SMART" id="SM00268">
    <property type="entry name" value="ACTIN"/>
    <property type="match status" value="1"/>
</dbReference>
<evidence type="ECO:0000256" key="6">
    <source>
        <dbReference type="ARBA" id="ARBA00023163"/>
    </source>
</evidence>
<evidence type="ECO:0000313" key="11">
    <source>
        <dbReference type="EMBL" id="KAJ8994711.1"/>
    </source>
</evidence>
<evidence type="ECO:0000256" key="5">
    <source>
        <dbReference type="ARBA" id="ARBA00023054"/>
    </source>
</evidence>
<gene>
    <name evidence="11" type="primary">ARP5</name>
    <name evidence="11" type="ORF">HRR80_001415</name>
</gene>
<feature type="coiled-coil region" evidence="9">
    <location>
        <begin position="445"/>
        <end position="473"/>
    </location>
</feature>
<evidence type="ECO:0000256" key="7">
    <source>
        <dbReference type="ARBA" id="ARBA00023242"/>
    </source>
</evidence>
<dbReference type="GO" id="GO:0031011">
    <property type="term" value="C:Ino80 complex"/>
    <property type="evidence" value="ECO:0007669"/>
    <property type="project" value="UniProtKB-ARBA"/>
</dbReference>
<dbReference type="GO" id="GO:0010604">
    <property type="term" value="P:positive regulation of macromolecule metabolic process"/>
    <property type="evidence" value="ECO:0007669"/>
    <property type="project" value="UniProtKB-ARBA"/>
</dbReference>
<dbReference type="PANTHER" id="PTHR11937">
    <property type="entry name" value="ACTIN"/>
    <property type="match status" value="1"/>
</dbReference>
<evidence type="ECO:0000256" key="8">
    <source>
        <dbReference type="RuleBase" id="RU000487"/>
    </source>
</evidence>
<dbReference type="CDD" id="cd10211">
    <property type="entry name" value="ASKHA_NBD_Arp5"/>
    <property type="match status" value="1"/>
</dbReference>
<feature type="coiled-coil region" evidence="9">
    <location>
        <begin position="312"/>
        <end position="339"/>
    </location>
</feature>
<dbReference type="Pfam" id="PF00022">
    <property type="entry name" value="Actin"/>
    <property type="match status" value="2"/>
</dbReference>
<keyword evidence="6" id="KW-0804">Transcription</keyword>
<proteinExistence type="inferred from homology"/>
<evidence type="ECO:0000256" key="3">
    <source>
        <dbReference type="ARBA" id="ARBA00022763"/>
    </source>
</evidence>
<dbReference type="EMBL" id="JAJGCB010000002">
    <property type="protein sequence ID" value="KAJ8994711.1"/>
    <property type="molecule type" value="Genomic_DNA"/>
</dbReference>
<dbReference type="SUPFAM" id="SSF53067">
    <property type="entry name" value="Actin-like ATPase domain"/>
    <property type="match status" value="2"/>
</dbReference>
<keyword evidence="7" id="KW-0539">Nucleus</keyword>
<organism evidence="11 12">
    <name type="scientific">Exophiala dermatitidis</name>
    <name type="common">Black yeast-like fungus</name>
    <name type="synonym">Wangiella dermatitidis</name>
    <dbReference type="NCBI Taxonomy" id="5970"/>
    <lineage>
        <taxon>Eukaryota</taxon>
        <taxon>Fungi</taxon>
        <taxon>Dikarya</taxon>
        <taxon>Ascomycota</taxon>
        <taxon>Pezizomycotina</taxon>
        <taxon>Eurotiomycetes</taxon>
        <taxon>Chaetothyriomycetidae</taxon>
        <taxon>Chaetothyriales</taxon>
        <taxon>Herpotrichiellaceae</taxon>
        <taxon>Exophiala</taxon>
    </lineage>
</organism>
<comment type="similarity">
    <text evidence="2 8">Belongs to the actin family.</text>
</comment>
<dbReference type="FunFam" id="3.30.420.40:FF:000058">
    <property type="entry name" value="Putative actin-related protein 5"/>
    <property type="match status" value="1"/>
</dbReference>
<evidence type="ECO:0000256" key="10">
    <source>
        <dbReference type="SAM" id="MobiDB-lite"/>
    </source>
</evidence>
<dbReference type="FunFam" id="3.30.420.40:FF:000048">
    <property type="entry name" value="ARP5 actin-related protein 5 homolog"/>
    <property type="match status" value="1"/>
</dbReference>
<name>A0AAN6J1N6_EXODE</name>
<dbReference type="Gene3D" id="3.30.420.40">
    <property type="match status" value="4"/>
</dbReference>
<reference evidence="11" key="1">
    <citation type="submission" date="2023-01" db="EMBL/GenBank/DDBJ databases">
        <title>Exophiala dermititidis isolated from Cystic Fibrosis Patient.</title>
        <authorList>
            <person name="Kurbessoian T."/>
            <person name="Crocker A."/>
            <person name="Murante D."/>
            <person name="Hogan D.A."/>
            <person name="Stajich J.E."/>
        </authorList>
    </citation>
    <scope>NUCLEOTIDE SEQUENCE</scope>
    <source>
        <strain evidence="11">Ex8</strain>
    </source>
</reference>
<dbReference type="Gene3D" id="3.90.640.10">
    <property type="entry name" value="Actin, Chain A, domain 4"/>
    <property type="match status" value="2"/>
</dbReference>
<sequence length="770" mass="88117">MTITNISRIASERRLPTPPPDGQTRSQPRIYPAPDFPFKGYQPPQPDGWRQSAATPDESAIVIDNGAHTIKAGFSFDKNPRLLVPPIVAKFKDRKYNKYCAYVGYDAYADATTRGQIRTAFEQNTSIPTNWDIMEGIYDYIFLKLGVDNQGSVGRPLVVTEAVANLPHSRRMMNEMLFECYGAPSVTMGIDSLFSYRYNKGTSGLIVSSSHTSTHVIPVLDRKPQMQSCTRLNWGGSQAQEFLLKLLRLKYPTFPGKMTMEQMETYIKQYCYLSRDFSSEIATYLDWTGLEEERDIIIQYPYTEQVVVEKSAEELARIAERKKESGRRLQEQAAKMRLEKLIRKEQELEYYQSVHKQYLEATTKKEQRRILDDEELKDEAALERVIRDLDKSIRKSRNKELGAPEEEEKLEEQLNKFPLLDVPDDQLDEEGLKEKRHQRLMKSGVEARIRAKEEKERERARAAEEERRDIEMRETRFDEWLAGRRRQRDQLLAKIKEQARQKADSGNRKGIASQMRMKTLANLAADGPKRKRRGGGEYDDDFGANDEDWGVYRTVATEPASDDEEPEEDPLEALKAVESELLEFDPEFSEKDTIEAQNDWTKSVLHAFLRGARPADPDSQREANQIHLNVERIRVPEVVFQPGIAGVDQAGLVEIIEGIVMGRFSDRTQQQALLTDVFLTGGNTMFPTFEERLKTELVAAMPDDFTINVRKASDPILDAWKGAASWWNSPDTPSREAATVTRAEYLEKGSDYIKEHELGNFVSPLYGFGG</sequence>
<evidence type="ECO:0000313" key="12">
    <source>
        <dbReference type="Proteomes" id="UP001161757"/>
    </source>
</evidence>
<comment type="subcellular location">
    <subcellularLocation>
        <location evidence="1">Nucleus</location>
    </subcellularLocation>
</comment>
<comment type="caution">
    <text evidence="11">The sequence shown here is derived from an EMBL/GenBank/DDBJ whole genome shotgun (WGS) entry which is preliminary data.</text>
</comment>
<dbReference type="FunFam" id="3.30.420.40:FF:000122">
    <property type="entry name" value="ARP5 actin-related protein 5 homolog"/>
    <property type="match status" value="1"/>
</dbReference>
<dbReference type="AlphaFoldDB" id="A0AAN6J1N6"/>
<feature type="region of interest" description="Disordered" evidence="10">
    <location>
        <begin position="1"/>
        <end position="53"/>
    </location>
</feature>
<dbReference type="Proteomes" id="UP001161757">
    <property type="component" value="Unassembled WGS sequence"/>
</dbReference>
<dbReference type="InterPro" id="IPR004000">
    <property type="entry name" value="Actin"/>
</dbReference>
<keyword evidence="3" id="KW-0227">DNA damage</keyword>
<evidence type="ECO:0000256" key="1">
    <source>
        <dbReference type="ARBA" id="ARBA00004123"/>
    </source>
</evidence>
<dbReference type="GO" id="GO:0006974">
    <property type="term" value="P:DNA damage response"/>
    <property type="evidence" value="ECO:0007669"/>
    <property type="project" value="UniProtKB-KW"/>
</dbReference>
<evidence type="ECO:0000256" key="4">
    <source>
        <dbReference type="ARBA" id="ARBA00023015"/>
    </source>
</evidence>
<keyword evidence="4" id="KW-0805">Transcription regulation</keyword>
<dbReference type="InterPro" id="IPR043129">
    <property type="entry name" value="ATPase_NBD"/>
</dbReference>
<protein>
    <submittedName>
        <fullName evidence="11">Nuclear actin-protein involved in chromatin remodeling</fullName>
    </submittedName>
</protein>
<evidence type="ECO:0000256" key="2">
    <source>
        <dbReference type="ARBA" id="ARBA00006752"/>
    </source>
</evidence>
<accession>A0AAN6J1N6</accession>
<keyword evidence="5 9" id="KW-0175">Coiled coil</keyword>